<evidence type="ECO:0000313" key="2">
    <source>
        <dbReference type="Proteomes" id="UP000782554"/>
    </source>
</evidence>
<sequence>MTEAEANLRDAIEQNYSAFACIPRPGKLCTSPYRDADKIWRTLTSAPLRELGDKQIGPYCGWAITTAGDDRDYRHFLPRIFELSVTNPSWLGTEPPIIAEKLNLAHWRSWPSDQQASVLQFFYSAFLAELEKHPDEGIGVPDWICGLVTLGEPASRVMERWIASPAINAQLQMASFIVDQARDLSLWAKVSGPFWDDVSVDVRRELAEQLRADQTKRYLHAAAGNVSDEDRSALLEPALSEFEKF</sequence>
<evidence type="ECO:0000313" key="1">
    <source>
        <dbReference type="EMBL" id="MBX7501844.1"/>
    </source>
</evidence>
<keyword evidence="2" id="KW-1185">Reference proteome</keyword>
<dbReference type="RefSeq" id="WP_221603043.1">
    <property type="nucleotide sequence ID" value="NZ_JAIGNU010000002.1"/>
</dbReference>
<organism evidence="1 2">
    <name type="scientific">Qipengyuania mesophila</name>
    <dbReference type="NCBI Taxonomy" id="2867246"/>
    <lineage>
        <taxon>Bacteria</taxon>
        <taxon>Pseudomonadati</taxon>
        <taxon>Pseudomonadota</taxon>
        <taxon>Alphaproteobacteria</taxon>
        <taxon>Sphingomonadales</taxon>
        <taxon>Erythrobacteraceae</taxon>
        <taxon>Qipengyuania</taxon>
    </lineage>
</organism>
<gene>
    <name evidence="1" type="ORF">K3181_10365</name>
</gene>
<dbReference type="Proteomes" id="UP000782554">
    <property type="component" value="Unassembled WGS sequence"/>
</dbReference>
<proteinExistence type="predicted"/>
<protein>
    <submittedName>
        <fullName evidence="1">Uncharacterized protein</fullName>
    </submittedName>
</protein>
<comment type="caution">
    <text evidence="1">The sequence shown here is derived from an EMBL/GenBank/DDBJ whole genome shotgun (WGS) entry which is preliminary data.</text>
</comment>
<dbReference type="EMBL" id="JAIGNU010000002">
    <property type="protein sequence ID" value="MBX7501844.1"/>
    <property type="molecule type" value="Genomic_DNA"/>
</dbReference>
<reference evidence="1 2" key="1">
    <citation type="submission" date="2021-08" db="EMBL/GenBank/DDBJ databases">
        <title>Comparative Genomics Analysis of the Genus Qipengyuania Reveals Extensive Genetic Diversity and Metabolic Versatility, Including the Description of Fifteen Novel Species.</title>
        <authorList>
            <person name="Liu Y."/>
        </authorList>
    </citation>
    <scope>NUCLEOTIDE SEQUENCE [LARGE SCALE GENOMIC DNA]</scope>
    <source>
        <strain evidence="1 2">YG27</strain>
    </source>
</reference>
<name>A0ABS7JW11_9SPHN</name>
<accession>A0ABS7JW11</accession>